<dbReference type="InterPro" id="IPR006917">
    <property type="entry name" value="SOUL_heme-bd"/>
</dbReference>
<dbReference type="FunFam" id="3.20.80.10:FF:000002">
    <property type="entry name" value="Heme-binding protein 2"/>
    <property type="match status" value="1"/>
</dbReference>
<dbReference type="PANTHER" id="PTHR11220">
    <property type="entry name" value="HEME-BINDING PROTEIN-RELATED"/>
    <property type="match status" value="1"/>
</dbReference>
<evidence type="ECO:0000313" key="3">
    <source>
        <dbReference type="RefSeq" id="XP_012673172.2"/>
    </source>
</evidence>
<accession>A0A6P3VJ15</accession>
<gene>
    <name evidence="3" type="primary">LOC105891545</name>
</gene>
<dbReference type="Pfam" id="PF04832">
    <property type="entry name" value="SOUL"/>
    <property type="match status" value="1"/>
</dbReference>
<proteinExistence type="inferred from homology"/>
<dbReference type="OrthoDB" id="6424451at2759"/>
<organism evidence="2 3">
    <name type="scientific">Clupea harengus</name>
    <name type="common">Atlantic herring</name>
    <dbReference type="NCBI Taxonomy" id="7950"/>
    <lineage>
        <taxon>Eukaryota</taxon>
        <taxon>Metazoa</taxon>
        <taxon>Chordata</taxon>
        <taxon>Craniata</taxon>
        <taxon>Vertebrata</taxon>
        <taxon>Euteleostomi</taxon>
        <taxon>Actinopterygii</taxon>
        <taxon>Neopterygii</taxon>
        <taxon>Teleostei</taxon>
        <taxon>Clupei</taxon>
        <taxon>Clupeiformes</taxon>
        <taxon>Clupeoidei</taxon>
        <taxon>Clupeidae</taxon>
        <taxon>Clupea</taxon>
    </lineage>
</organism>
<comment type="similarity">
    <text evidence="1">Belongs to the HEBP family.</text>
</comment>
<dbReference type="Proteomes" id="UP000515152">
    <property type="component" value="Chromosome 15"/>
</dbReference>
<dbReference type="InterPro" id="IPR011256">
    <property type="entry name" value="Reg_factor_effector_dom_sf"/>
</dbReference>
<evidence type="ECO:0000256" key="1">
    <source>
        <dbReference type="ARBA" id="ARBA00009817"/>
    </source>
</evidence>
<dbReference type="AlphaFoldDB" id="A0A6P3VJ15"/>
<keyword evidence="2" id="KW-1185">Reference proteome</keyword>
<reference evidence="3" key="1">
    <citation type="submission" date="2025-08" db="UniProtKB">
        <authorList>
            <consortium name="RefSeq"/>
        </authorList>
    </citation>
    <scope>IDENTIFICATION</scope>
</reference>
<evidence type="ECO:0000313" key="2">
    <source>
        <dbReference type="Proteomes" id="UP000515152"/>
    </source>
</evidence>
<dbReference type="KEGG" id="char:105891545"/>
<dbReference type="GO" id="GO:0005737">
    <property type="term" value="C:cytoplasm"/>
    <property type="evidence" value="ECO:0007669"/>
    <property type="project" value="TreeGrafter"/>
</dbReference>
<dbReference type="PANTHER" id="PTHR11220:SF69">
    <property type="entry name" value="HEME-BINDING PROTEIN 2"/>
    <property type="match status" value="1"/>
</dbReference>
<sequence length="187" mass="21458">MLKALGQVLFSSGLPSPKYTPTESKGKDYEIRIYETANWVSTSLKGMQGDPIMKEGFSRLFKYIQGENETKEKVEMTAPVTCRVEPGAGPACETTFTVSFFIPEQNQADPPKPTSPEVFIENRPEFTAFVRTYGGFTNEQTVREEYLKLAESLRRDGVQFREEPYYRVGYDPPFKLTNRRNEVWLLQ</sequence>
<dbReference type="Gene3D" id="3.20.80.10">
    <property type="entry name" value="Regulatory factor, effector binding domain"/>
    <property type="match status" value="1"/>
</dbReference>
<dbReference type="RefSeq" id="XP_012673172.2">
    <property type="nucleotide sequence ID" value="XM_012817718.3"/>
</dbReference>
<protein>
    <submittedName>
        <fullName evidence="3">Heme-binding protein 2-like</fullName>
    </submittedName>
</protein>
<dbReference type="GeneID" id="105891545"/>
<name>A0A6P3VJ15_CLUHA</name>
<dbReference type="SUPFAM" id="SSF55136">
    <property type="entry name" value="Probable bacterial effector-binding domain"/>
    <property type="match status" value="1"/>
</dbReference>
<dbReference type="GO" id="GO:0020037">
    <property type="term" value="F:heme binding"/>
    <property type="evidence" value="ECO:0007669"/>
    <property type="project" value="TreeGrafter"/>
</dbReference>